<accession>A0A0F9CXS4</accession>
<organism evidence="1">
    <name type="scientific">marine sediment metagenome</name>
    <dbReference type="NCBI Taxonomy" id="412755"/>
    <lineage>
        <taxon>unclassified sequences</taxon>
        <taxon>metagenomes</taxon>
        <taxon>ecological metagenomes</taxon>
    </lineage>
</organism>
<comment type="caution">
    <text evidence="1">The sequence shown here is derived from an EMBL/GenBank/DDBJ whole genome shotgun (WGS) entry which is preliminary data.</text>
</comment>
<dbReference type="AlphaFoldDB" id="A0A0F9CXS4"/>
<reference evidence="1" key="1">
    <citation type="journal article" date="2015" name="Nature">
        <title>Complex archaea that bridge the gap between prokaryotes and eukaryotes.</title>
        <authorList>
            <person name="Spang A."/>
            <person name="Saw J.H."/>
            <person name="Jorgensen S.L."/>
            <person name="Zaremba-Niedzwiedzka K."/>
            <person name="Martijn J."/>
            <person name="Lind A.E."/>
            <person name="van Eijk R."/>
            <person name="Schleper C."/>
            <person name="Guy L."/>
            <person name="Ettema T.J."/>
        </authorList>
    </citation>
    <scope>NUCLEOTIDE SEQUENCE</scope>
</reference>
<dbReference type="EMBL" id="LAZR01031327">
    <property type="protein sequence ID" value="KKL54084.1"/>
    <property type="molecule type" value="Genomic_DNA"/>
</dbReference>
<proteinExistence type="predicted"/>
<evidence type="ECO:0000313" key="1">
    <source>
        <dbReference type="EMBL" id="KKL54084.1"/>
    </source>
</evidence>
<sequence length="119" mass="13309">MTAPTFLDFNNGPLGDFGVSVTRTPVTVTTANISGQKTYSDGSPASITVVFENPKQDYGLDKAGLTEHFDARMFVAYDQTINKYDKITHNSKVYRVDKVTDRLFNGNTIFKIVNLFFIQ</sequence>
<name>A0A0F9CXS4_9ZZZZ</name>
<protein>
    <submittedName>
        <fullName evidence="1">Uncharacterized protein</fullName>
    </submittedName>
</protein>
<gene>
    <name evidence="1" type="ORF">LCGC14_2268960</name>
</gene>